<dbReference type="SUPFAM" id="SSF53187">
    <property type="entry name" value="Zn-dependent exopeptidases"/>
    <property type="match status" value="1"/>
</dbReference>
<organism evidence="2 3">
    <name type="scientific">Fuerstiella marisgermanici</name>
    <dbReference type="NCBI Taxonomy" id="1891926"/>
    <lineage>
        <taxon>Bacteria</taxon>
        <taxon>Pseudomonadati</taxon>
        <taxon>Planctomycetota</taxon>
        <taxon>Planctomycetia</taxon>
        <taxon>Planctomycetales</taxon>
        <taxon>Planctomycetaceae</taxon>
        <taxon>Fuerstiella</taxon>
    </lineage>
</organism>
<dbReference type="Pfam" id="PF04389">
    <property type="entry name" value="Peptidase_M28"/>
    <property type="match status" value="1"/>
</dbReference>
<dbReference type="AlphaFoldDB" id="A0A1P8WJP0"/>
<dbReference type="EMBL" id="CP017641">
    <property type="protein sequence ID" value="APZ94272.1"/>
    <property type="molecule type" value="Genomic_DNA"/>
</dbReference>
<sequence length="300" mass="32670">MEIETDIQRIWADLEWLANKPRPAESDRLEECRQYCEQILNSAGWQVERRNFEAADSAGTSRKGINLVTTSANQAEGGAKFILGAHLDSRPETPGADDNASAVAVLLEVARLLGPELTADAAVSTPVQLELAVFDLEENGMLGGAYHAASCRAAGESVCGMVSLEMLGYCSEKPGSQTFPPELADRFPDTGNFIGIVGNQVSDPLIRHFSRAFNSVPNLPCESLQVPDNGLTFPPTRLSDHSPFWDEGFAALMITDTSFMRNPHYHLPSDTPETLDRGFLHNVAEGVLRATRKIVTDGLR</sequence>
<accession>A0A1P8WJP0</accession>
<dbReference type="Proteomes" id="UP000187735">
    <property type="component" value="Chromosome"/>
</dbReference>
<feature type="domain" description="Peptidase M28" evidence="1">
    <location>
        <begin position="67"/>
        <end position="289"/>
    </location>
</feature>
<reference evidence="2 3" key="1">
    <citation type="journal article" date="2016" name="Front. Microbiol.">
        <title>Fuerstia marisgermanicae gen. nov., sp. nov., an Unusual Member of the Phylum Planctomycetes from the German Wadden Sea.</title>
        <authorList>
            <person name="Kohn T."/>
            <person name="Heuer A."/>
            <person name="Jogler M."/>
            <person name="Vollmers J."/>
            <person name="Boedeker C."/>
            <person name="Bunk B."/>
            <person name="Rast P."/>
            <person name="Borchert D."/>
            <person name="Glockner I."/>
            <person name="Freese H.M."/>
            <person name="Klenk H.P."/>
            <person name="Overmann J."/>
            <person name="Kaster A.K."/>
            <person name="Rohde M."/>
            <person name="Wiegand S."/>
            <person name="Jogler C."/>
        </authorList>
    </citation>
    <scope>NUCLEOTIDE SEQUENCE [LARGE SCALE GENOMIC DNA]</scope>
    <source>
        <strain evidence="2 3">NH11</strain>
    </source>
</reference>
<dbReference type="PANTHER" id="PTHR12147:SF26">
    <property type="entry name" value="PEPTIDASE M28 DOMAIN-CONTAINING PROTEIN"/>
    <property type="match status" value="1"/>
</dbReference>
<evidence type="ECO:0000313" key="3">
    <source>
        <dbReference type="Proteomes" id="UP000187735"/>
    </source>
</evidence>
<dbReference type="KEGG" id="fmr:Fuma_03898"/>
<keyword evidence="3" id="KW-1185">Reference proteome</keyword>
<evidence type="ECO:0000313" key="2">
    <source>
        <dbReference type="EMBL" id="APZ94272.1"/>
    </source>
</evidence>
<gene>
    <name evidence="2" type="ORF">Fuma_03898</name>
</gene>
<proteinExistence type="predicted"/>
<dbReference type="RefSeq" id="WP_077025604.1">
    <property type="nucleotide sequence ID" value="NZ_CP017641.1"/>
</dbReference>
<evidence type="ECO:0000259" key="1">
    <source>
        <dbReference type="Pfam" id="PF04389"/>
    </source>
</evidence>
<dbReference type="GO" id="GO:0008235">
    <property type="term" value="F:metalloexopeptidase activity"/>
    <property type="evidence" value="ECO:0007669"/>
    <property type="project" value="InterPro"/>
</dbReference>
<dbReference type="OrthoDB" id="9762302at2"/>
<protein>
    <submittedName>
        <fullName evidence="2">Peptidase family M28</fullName>
    </submittedName>
</protein>
<dbReference type="GO" id="GO:0006508">
    <property type="term" value="P:proteolysis"/>
    <property type="evidence" value="ECO:0007669"/>
    <property type="project" value="InterPro"/>
</dbReference>
<dbReference type="STRING" id="1891926.Fuma_03898"/>
<dbReference type="InterPro" id="IPR045175">
    <property type="entry name" value="M28_fam"/>
</dbReference>
<dbReference type="PANTHER" id="PTHR12147">
    <property type="entry name" value="METALLOPEPTIDASE M28 FAMILY MEMBER"/>
    <property type="match status" value="1"/>
</dbReference>
<dbReference type="Gene3D" id="3.40.630.10">
    <property type="entry name" value="Zn peptidases"/>
    <property type="match status" value="1"/>
</dbReference>
<dbReference type="InterPro" id="IPR007484">
    <property type="entry name" value="Peptidase_M28"/>
</dbReference>
<name>A0A1P8WJP0_9PLAN</name>